<protein>
    <submittedName>
        <fullName evidence="1">Uncharacterized protein</fullName>
    </submittedName>
</protein>
<name>A0ABV6A1T7_9PSEU</name>
<comment type="caution">
    <text evidence="1">The sequence shown here is derived from an EMBL/GenBank/DDBJ whole genome shotgun (WGS) entry which is preliminary data.</text>
</comment>
<proteinExistence type="predicted"/>
<evidence type="ECO:0000313" key="2">
    <source>
        <dbReference type="Proteomes" id="UP001589693"/>
    </source>
</evidence>
<reference evidence="1 2" key="1">
    <citation type="submission" date="2024-09" db="EMBL/GenBank/DDBJ databases">
        <authorList>
            <person name="Sun Q."/>
            <person name="Mori K."/>
        </authorList>
    </citation>
    <scope>NUCLEOTIDE SEQUENCE [LARGE SCALE GENOMIC DNA]</scope>
    <source>
        <strain evidence="1 2">TBRC 7907</strain>
    </source>
</reference>
<organism evidence="1 2">
    <name type="scientific">Allokutzneria oryzae</name>
    <dbReference type="NCBI Taxonomy" id="1378989"/>
    <lineage>
        <taxon>Bacteria</taxon>
        <taxon>Bacillati</taxon>
        <taxon>Actinomycetota</taxon>
        <taxon>Actinomycetes</taxon>
        <taxon>Pseudonocardiales</taxon>
        <taxon>Pseudonocardiaceae</taxon>
        <taxon>Allokutzneria</taxon>
    </lineage>
</organism>
<gene>
    <name evidence="1" type="ORF">ACFFQA_24535</name>
</gene>
<keyword evidence="2" id="KW-1185">Reference proteome</keyword>
<dbReference type="RefSeq" id="WP_377856685.1">
    <property type="nucleotide sequence ID" value="NZ_JBHLZU010000020.1"/>
</dbReference>
<sequence>MTTPGASAGGYSKRCPSENVCRVEGSDFPGGTLSIDADVIGGPNTLVRMRYKGDHGERCVTEFWVNDPPRSWVCHNVPPGHYRVIVDAPERHDAMVVGVRW</sequence>
<accession>A0ABV6A1T7</accession>
<dbReference type="EMBL" id="JBHLZU010000020">
    <property type="protein sequence ID" value="MFB9907115.1"/>
    <property type="molecule type" value="Genomic_DNA"/>
</dbReference>
<dbReference type="Proteomes" id="UP001589693">
    <property type="component" value="Unassembled WGS sequence"/>
</dbReference>
<evidence type="ECO:0000313" key="1">
    <source>
        <dbReference type="EMBL" id="MFB9907115.1"/>
    </source>
</evidence>